<comment type="caution">
    <text evidence="1">The sequence shown here is derived from an EMBL/GenBank/DDBJ whole genome shotgun (WGS) entry which is preliminary data.</text>
</comment>
<name>A0AAD9P1Y8_RIDPI</name>
<evidence type="ECO:0000313" key="1">
    <source>
        <dbReference type="EMBL" id="KAK2186657.1"/>
    </source>
</evidence>
<dbReference type="AlphaFoldDB" id="A0AAD9P1Y8"/>
<organism evidence="1 2">
    <name type="scientific">Ridgeia piscesae</name>
    <name type="common">Tubeworm</name>
    <dbReference type="NCBI Taxonomy" id="27915"/>
    <lineage>
        <taxon>Eukaryota</taxon>
        <taxon>Metazoa</taxon>
        <taxon>Spiralia</taxon>
        <taxon>Lophotrochozoa</taxon>
        <taxon>Annelida</taxon>
        <taxon>Polychaeta</taxon>
        <taxon>Sedentaria</taxon>
        <taxon>Canalipalpata</taxon>
        <taxon>Sabellida</taxon>
        <taxon>Siboglinidae</taxon>
        <taxon>Ridgeia</taxon>
    </lineage>
</organism>
<proteinExistence type="predicted"/>
<dbReference type="Proteomes" id="UP001209878">
    <property type="component" value="Unassembled WGS sequence"/>
</dbReference>
<accession>A0AAD9P1Y8</accession>
<reference evidence="1" key="1">
    <citation type="journal article" date="2023" name="Mol. Biol. Evol.">
        <title>Third-Generation Sequencing Reveals the Adaptive Role of the Epigenome in Three Deep-Sea Polychaetes.</title>
        <authorList>
            <person name="Perez M."/>
            <person name="Aroh O."/>
            <person name="Sun Y."/>
            <person name="Lan Y."/>
            <person name="Juniper S.K."/>
            <person name="Young C.R."/>
            <person name="Angers B."/>
            <person name="Qian P.Y."/>
        </authorList>
    </citation>
    <scope>NUCLEOTIDE SEQUENCE</scope>
    <source>
        <strain evidence="1">R07B-5</strain>
    </source>
</reference>
<dbReference type="EMBL" id="JAODUO010000193">
    <property type="protein sequence ID" value="KAK2186657.1"/>
    <property type="molecule type" value="Genomic_DNA"/>
</dbReference>
<sequence>MQLDIFRWCSFTSTNNLLPVHFVKFAIDWLVVYFHSLVSYCNAQYADCIILWSMYFCSVIMLYELTKLRPVFYQLQHHTLWFCIDFFYRFTSCTDSSSHNLGSKCSYKFTFNVDWCNNTVNPTVCDILLNGVSQFNTRHT</sequence>
<keyword evidence="2" id="KW-1185">Reference proteome</keyword>
<gene>
    <name evidence="1" type="ORF">NP493_192g01001</name>
</gene>
<protein>
    <submittedName>
        <fullName evidence="1">Uncharacterized protein</fullName>
    </submittedName>
</protein>
<evidence type="ECO:0000313" key="2">
    <source>
        <dbReference type="Proteomes" id="UP001209878"/>
    </source>
</evidence>